<dbReference type="EMBL" id="AHFK01000032">
    <property type="protein sequence ID" value="EOQ16897.1"/>
    <property type="molecule type" value="Genomic_DNA"/>
</dbReference>
<dbReference type="RefSeq" id="WP_016122224.1">
    <property type="nucleotide sequence ID" value="NZ_KB976825.1"/>
</dbReference>
<dbReference type="Proteomes" id="UP000014028">
    <property type="component" value="Unassembled WGS sequence"/>
</dbReference>
<evidence type="ECO:0000313" key="2">
    <source>
        <dbReference type="Proteomes" id="UP000014028"/>
    </source>
</evidence>
<protein>
    <submittedName>
        <fullName evidence="1">Uncharacterized protein</fullName>
    </submittedName>
</protein>
<gene>
    <name evidence="1" type="ORF">IKC_02347</name>
</gene>
<organism evidence="1 2">
    <name type="scientific">Bacillus cereus VD184</name>
    <dbReference type="NCBI Taxonomy" id="1053242"/>
    <lineage>
        <taxon>Bacteria</taxon>
        <taxon>Bacillati</taxon>
        <taxon>Bacillota</taxon>
        <taxon>Bacilli</taxon>
        <taxon>Bacillales</taxon>
        <taxon>Bacillaceae</taxon>
        <taxon>Bacillus</taxon>
        <taxon>Bacillus cereus group</taxon>
    </lineage>
</organism>
<sequence>MYNLFARGLRGEGSILETQVDNGLNSIATSIPTNLQQLFKLFTGIVELVIRIFQLKMGRGAFIYLEELVDKKFIKKVEMQLLKG</sequence>
<evidence type="ECO:0000313" key="1">
    <source>
        <dbReference type="EMBL" id="EOQ16897.1"/>
    </source>
</evidence>
<comment type="caution">
    <text evidence="1">The sequence shown here is derived from an EMBL/GenBank/DDBJ whole genome shotgun (WGS) entry which is preliminary data.</text>
</comment>
<accession>A0A9W5R9E0</accession>
<name>A0A9W5R9E0_BACCE</name>
<reference evidence="1 2" key="1">
    <citation type="submission" date="2012-12" db="EMBL/GenBank/DDBJ databases">
        <title>The Genome Sequence of Bacillus cereus VD184.</title>
        <authorList>
            <consortium name="The Broad Institute Genome Sequencing Platform"/>
            <consortium name="The Broad Institute Genome Sequencing Center for Infectious Disease"/>
            <person name="Feldgarden M."/>
            <person name="Van der Auwera G.A."/>
            <person name="Mahillon J."/>
            <person name="Duprez V."/>
            <person name="Timmery S."/>
            <person name="Mattelet C."/>
            <person name="Dierick K."/>
            <person name="Sun M."/>
            <person name="Yu Z."/>
            <person name="Zhu L."/>
            <person name="Hu X."/>
            <person name="Shank E.B."/>
            <person name="Swiecicka I."/>
            <person name="Hansen B.M."/>
            <person name="Andrup L."/>
            <person name="Walker B."/>
            <person name="Young S.K."/>
            <person name="Zeng Q."/>
            <person name="Gargeya S."/>
            <person name="Fitzgerald M."/>
            <person name="Haas B."/>
            <person name="Abouelleil A."/>
            <person name="Alvarado L."/>
            <person name="Arachchi H.M."/>
            <person name="Berlin A.M."/>
            <person name="Chapman S.B."/>
            <person name="Dewar J."/>
            <person name="Goldberg J."/>
            <person name="Griggs A."/>
            <person name="Gujja S."/>
            <person name="Hansen M."/>
            <person name="Howarth C."/>
            <person name="Imamovic A."/>
            <person name="Larimer J."/>
            <person name="McCowan C."/>
            <person name="Murphy C."/>
            <person name="Neiman D."/>
            <person name="Pearson M."/>
            <person name="Priest M."/>
            <person name="Roberts A."/>
            <person name="Saif S."/>
            <person name="Shea T."/>
            <person name="Sisk P."/>
            <person name="Sykes S."/>
            <person name="Wortman J."/>
            <person name="Nusbaum C."/>
            <person name="Birren B."/>
        </authorList>
    </citation>
    <scope>NUCLEOTIDE SEQUENCE [LARGE SCALE GENOMIC DNA]</scope>
    <source>
        <strain evidence="1 2">VD184</strain>
    </source>
</reference>
<proteinExistence type="predicted"/>
<dbReference type="AlphaFoldDB" id="A0A9W5R9E0"/>